<dbReference type="AlphaFoldDB" id="A0ABD2MZ18"/>
<dbReference type="Proteomes" id="UP001516400">
    <property type="component" value="Unassembled WGS sequence"/>
</dbReference>
<dbReference type="EMBL" id="JABFTP020000042">
    <property type="protein sequence ID" value="KAL3271686.1"/>
    <property type="molecule type" value="Genomic_DNA"/>
</dbReference>
<sequence>MNLKTNTPSRVTEKYVKSIDSVSTGACRNQATDCQNSRISDTQSISVVGLDIPDIVSSTLKKSFNILSSPTDKNEQVIVSETKAFSEIEKNSTHSSTGGTFSINRNIFRRNDQGKAVKDMEVKGVYSSVKSGVKENPSYINDAPRLKLKDTTICDISEPSCSYSSGSSLVRSIVDSLNRKDKGTLNLGVRMGYGRSSLKIPRSKHNSKEYTPL</sequence>
<protein>
    <recommendedName>
        <fullName evidence="3">Exophilin 5</fullName>
    </recommendedName>
</protein>
<organism evidence="1 2">
    <name type="scientific">Cryptolaemus montrouzieri</name>
    <dbReference type="NCBI Taxonomy" id="559131"/>
    <lineage>
        <taxon>Eukaryota</taxon>
        <taxon>Metazoa</taxon>
        <taxon>Ecdysozoa</taxon>
        <taxon>Arthropoda</taxon>
        <taxon>Hexapoda</taxon>
        <taxon>Insecta</taxon>
        <taxon>Pterygota</taxon>
        <taxon>Neoptera</taxon>
        <taxon>Endopterygota</taxon>
        <taxon>Coleoptera</taxon>
        <taxon>Polyphaga</taxon>
        <taxon>Cucujiformia</taxon>
        <taxon>Coccinelloidea</taxon>
        <taxon>Coccinellidae</taxon>
        <taxon>Scymninae</taxon>
        <taxon>Scymnini</taxon>
        <taxon>Cryptolaemus</taxon>
    </lineage>
</organism>
<gene>
    <name evidence="1" type="ORF">HHI36_022159</name>
</gene>
<evidence type="ECO:0008006" key="3">
    <source>
        <dbReference type="Google" id="ProtNLM"/>
    </source>
</evidence>
<proteinExistence type="predicted"/>
<accession>A0ABD2MZ18</accession>
<comment type="caution">
    <text evidence="1">The sequence shown here is derived from an EMBL/GenBank/DDBJ whole genome shotgun (WGS) entry which is preliminary data.</text>
</comment>
<reference evidence="1 2" key="1">
    <citation type="journal article" date="2021" name="BMC Biol.">
        <title>Horizontally acquired antibacterial genes associated with adaptive radiation of ladybird beetles.</title>
        <authorList>
            <person name="Li H.S."/>
            <person name="Tang X.F."/>
            <person name="Huang Y.H."/>
            <person name="Xu Z.Y."/>
            <person name="Chen M.L."/>
            <person name="Du X.Y."/>
            <person name="Qiu B.Y."/>
            <person name="Chen P.T."/>
            <person name="Zhang W."/>
            <person name="Slipinski A."/>
            <person name="Escalona H.E."/>
            <person name="Waterhouse R.M."/>
            <person name="Zwick A."/>
            <person name="Pang H."/>
        </authorList>
    </citation>
    <scope>NUCLEOTIDE SEQUENCE [LARGE SCALE GENOMIC DNA]</scope>
    <source>
        <strain evidence="1">SYSU2018</strain>
    </source>
</reference>
<name>A0ABD2MZ18_9CUCU</name>
<evidence type="ECO:0000313" key="2">
    <source>
        <dbReference type="Proteomes" id="UP001516400"/>
    </source>
</evidence>
<evidence type="ECO:0000313" key="1">
    <source>
        <dbReference type="EMBL" id="KAL3271686.1"/>
    </source>
</evidence>
<keyword evidence="2" id="KW-1185">Reference proteome</keyword>